<proteinExistence type="predicted"/>
<feature type="chain" id="PRO_5030930382" description="F5/8 type C domain-containing protein" evidence="3">
    <location>
        <begin position="29"/>
        <end position="832"/>
    </location>
</feature>
<dbReference type="AlphaFoldDB" id="A0A7W7HVZ0"/>
<dbReference type="InterPro" id="IPR055149">
    <property type="entry name" value="Agl_cat_D2"/>
</dbReference>
<feature type="domain" description="F5/8 type C" evidence="4">
    <location>
        <begin position="685"/>
        <end position="832"/>
    </location>
</feature>
<protein>
    <recommendedName>
        <fullName evidence="4">F5/8 type C domain-containing protein</fullName>
    </recommendedName>
</protein>
<dbReference type="Proteomes" id="UP000578112">
    <property type="component" value="Unassembled WGS sequence"/>
</dbReference>
<dbReference type="Gene3D" id="2.160.20.10">
    <property type="entry name" value="Single-stranded right-handed beta-helix, Pectin lyase-like"/>
    <property type="match status" value="1"/>
</dbReference>
<dbReference type="Pfam" id="PF22816">
    <property type="entry name" value="CatAgl_D2"/>
    <property type="match status" value="1"/>
</dbReference>
<dbReference type="GO" id="GO:0005975">
    <property type="term" value="P:carbohydrate metabolic process"/>
    <property type="evidence" value="ECO:0007669"/>
    <property type="project" value="UniProtKB-ARBA"/>
</dbReference>
<dbReference type="Pfam" id="PF00754">
    <property type="entry name" value="F5_F8_type_C"/>
    <property type="match status" value="1"/>
</dbReference>
<dbReference type="InterPro" id="IPR012334">
    <property type="entry name" value="Pectin_lyas_fold"/>
</dbReference>
<evidence type="ECO:0000256" key="1">
    <source>
        <dbReference type="ARBA" id="ARBA00004496"/>
    </source>
</evidence>
<evidence type="ECO:0000256" key="3">
    <source>
        <dbReference type="SAM" id="SignalP"/>
    </source>
</evidence>
<evidence type="ECO:0000313" key="5">
    <source>
        <dbReference type="EMBL" id="MBB4761745.1"/>
    </source>
</evidence>
<evidence type="ECO:0000256" key="2">
    <source>
        <dbReference type="ARBA" id="ARBA00022490"/>
    </source>
</evidence>
<comment type="caution">
    <text evidence="5">The sequence shown here is derived from an EMBL/GenBank/DDBJ whole genome shotgun (WGS) entry which is preliminary data.</text>
</comment>
<evidence type="ECO:0000313" key="6">
    <source>
        <dbReference type="Proteomes" id="UP000578112"/>
    </source>
</evidence>
<dbReference type="InterPro" id="IPR031549">
    <property type="entry name" value="ASH"/>
</dbReference>
<reference evidence="5 6" key="1">
    <citation type="submission" date="2020-08" db="EMBL/GenBank/DDBJ databases">
        <title>Sequencing the genomes of 1000 actinobacteria strains.</title>
        <authorList>
            <person name="Klenk H.-P."/>
        </authorList>
    </citation>
    <scope>NUCLEOTIDE SEQUENCE [LARGE SCALE GENOMIC DNA]</scope>
    <source>
        <strain evidence="5 6">DSM 43149</strain>
    </source>
</reference>
<keyword evidence="2" id="KW-0963">Cytoplasm</keyword>
<accession>A0A7W7HVZ0</accession>
<dbReference type="Pfam" id="PF15780">
    <property type="entry name" value="ASH"/>
    <property type="match status" value="1"/>
</dbReference>
<dbReference type="CDD" id="cd14490">
    <property type="entry name" value="CBM6-CBM35-CBM36_like_1"/>
    <property type="match status" value="1"/>
</dbReference>
<name>A0A7W7HVZ0_9ACTN</name>
<dbReference type="GO" id="GO:0005737">
    <property type="term" value="C:cytoplasm"/>
    <property type="evidence" value="ECO:0007669"/>
    <property type="project" value="UniProtKB-SubCell"/>
</dbReference>
<dbReference type="InterPro" id="IPR033801">
    <property type="entry name" value="CBM6-CBM35-CBM36-like_1"/>
</dbReference>
<dbReference type="RefSeq" id="WP_184992351.1">
    <property type="nucleotide sequence ID" value="NZ_BOMK01000001.1"/>
</dbReference>
<sequence length="832" mass="85990">MTTSRGAALSTSLALCAAGLFLASPASAAHPPTPVTVAGLPAPATAGRGATVPFTEYEAENAATNGSPVRSDHTYTTIAAEASGRRAVRLAGKHEYVEFTLARPANAVTVRYSVPDSADGRGADSTLGVYSGGRRLASLATTSRYGWYYGSYPFTNVPAQGTPHHYFDEARVRLGRTLPAGSRVRLQVGAADTAAWYVIDLADFETVAPPRPRPAGSLPVTGYGADPTGAADSSDAFDAAIAAASAAGRPVWIPEGTFKVGRHLIVDKVTMTGAGQWYSVLTGDNVGIYGRAPADGGSSDVALSHFAILGEVTERNDNAQVNGIGGALSSSTVSDLWIQHSKVGAWLDGPMRGLTLTRLRILDQTADGVNFHQGVVDSVVENSFVRNTGDDGLAMWSDRDADAGNAFRDNTVISPILANNIAIYGGRDNAVTRNVVADTVTQGGGLHVGNRFNSVPLAGTTTISRNTAIRAGVLDQFWKTGLGALWFWAADSPITGAIAVSDTKLIDSAYEAVQTHGLNITGLSLKNVDIAGAGTFAVQLESPGSATFTGVRAAGLGAGGTYDCGSGFTIAQGPGNVGWQDVSCGFPPPGPLLLDPASVDFGHVTAGTTGEPRIVRIVNPTSRPVTIRSVTVTGDYSRTTNCPARLAPHASCLASVTFGPTRAGSRSGTFTVTGAGSASQQLVALTGDGLSATGDLAEGRPVTVTSIIDGWNPNALTDGNADTFWEAKPGVFPAAATIDLQDTVGVGRAVLQLPDNPAWGARTETIELQGSTDGITFETLLPPTPVLLDAVNAHNTATVTFTPATVRWFRLVITANTGWNAAQLAEVHLHAS</sequence>
<dbReference type="Gene3D" id="2.60.120.260">
    <property type="entry name" value="Galactose-binding domain-like"/>
    <property type="match status" value="2"/>
</dbReference>
<dbReference type="NCBIfam" id="NF012200">
    <property type="entry name" value="choice_anch_D"/>
    <property type="match status" value="1"/>
</dbReference>
<comment type="subcellular location">
    <subcellularLocation>
        <location evidence="1">Cytoplasm</location>
    </subcellularLocation>
</comment>
<dbReference type="InterPro" id="IPR013783">
    <property type="entry name" value="Ig-like_fold"/>
</dbReference>
<dbReference type="EMBL" id="JACHNH010000001">
    <property type="protein sequence ID" value="MBB4761745.1"/>
    <property type="molecule type" value="Genomic_DNA"/>
</dbReference>
<dbReference type="PROSITE" id="PS50022">
    <property type="entry name" value="FA58C_3"/>
    <property type="match status" value="1"/>
</dbReference>
<keyword evidence="6" id="KW-1185">Reference proteome</keyword>
<organism evidence="5 6">
    <name type="scientific">Actinoplanes digitatis</name>
    <dbReference type="NCBI Taxonomy" id="1868"/>
    <lineage>
        <taxon>Bacteria</taxon>
        <taxon>Bacillati</taxon>
        <taxon>Actinomycetota</taxon>
        <taxon>Actinomycetes</taxon>
        <taxon>Micromonosporales</taxon>
        <taxon>Micromonosporaceae</taxon>
        <taxon>Actinoplanes</taxon>
    </lineage>
</organism>
<dbReference type="InterPro" id="IPR008979">
    <property type="entry name" value="Galactose-bd-like_sf"/>
</dbReference>
<dbReference type="InterPro" id="IPR000421">
    <property type="entry name" value="FA58C"/>
</dbReference>
<dbReference type="SUPFAM" id="SSF49785">
    <property type="entry name" value="Galactose-binding domain-like"/>
    <property type="match status" value="1"/>
</dbReference>
<dbReference type="InterPro" id="IPR011050">
    <property type="entry name" value="Pectin_lyase_fold/virulence"/>
</dbReference>
<dbReference type="Gene3D" id="2.60.40.10">
    <property type="entry name" value="Immunoglobulins"/>
    <property type="match status" value="1"/>
</dbReference>
<evidence type="ECO:0000259" key="4">
    <source>
        <dbReference type="PROSITE" id="PS50022"/>
    </source>
</evidence>
<dbReference type="Pfam" id="PF22815">
    <property type="entry name" value="CatAgl_D1"/>
    <property type="match status" value="1"/>
</dbReference>
<dbReference type="SUPFAM" id="SSF51126">
    <property type="entry name" value="Pectin lyase-like"/>
    <property type="match status" value="1"/>
</dbReference>
<gene>
    <name evidence="5" type="ORF">BJ971_002301</name>
</gene>
<feature type="signal peptide" evidence="3">
    <location>
        <begin position="1"/>
        <end position="28"/>
    </location>
</feature>
<keyword evidence="3" id="KW-0732">Signal</keyword>